<reference evidence="3 4" key="1">
    <citation type="submission" date="2024-01" db="EMBL/GenBank/DDBJ databases">
        <authorList>
            <person name="Alioto T."/>
            <person name="Alioto T."/>
            <person name="Gomez Garrido J."/>
        </authorList>
    </citation>
    <scope>NUCLEOTIDE SEQUENCE [LARGE SCALE GENOMIC DNA]</scope>
</reference>
<feature type="region of interest" description="Disordered" evidence="2">
    <location>
        <begin position="48"/>
        <end position="87"/>
    </location>
</feature>
<dbReference type="PANTHER" id="PTHR21255">
    <property type="entry name" value="T-COMPLEX-ASSOCIATED-TESTIS-EXPRESSED 1/ DYNEIN LIGHT CHAIN"/>
    <property type="match status" value="1"/>
</dbReference>
<name>A0AAV1N0Q9_SCOSC</name>
<feature type="compositionally biased region" description="Basic and acidic residues" evidence="2">
    <location>
        <begin position="48"/>
        <end position="58"/>
    </location>
</feature>
<dbReference type="AlphaFoldDB" id="A0AAV1N0Q9"/>
<accession>A0AAV1N0Q9</accession>
<dbReference type="GO" id="GO:0007018">
    <property type="term" value="P:microtubule-based movement"/>
    <property type="evidence" value="ECO:0007669"/>
    <property type="project" value="TreeGrafter"/>
</dbReference>
<dbReference type="Gene3D" id="3.30.1140.40">
    <property type="entry name" value="Tctex-1"/>
    <property type="match status" value="1"/>
</dbReference>
<dbReference type="PANTHER" id="PTHR21255:SF64">
    <property type="entry name" value="DYNEIN LIGHT CHAIN TCTEX-TYPE 5"/>
    <property type="match status" value="1"/>
</dbReference>
<dbReference type="EMBL" id="CAWUFR010000009">
    <property type="protein sequence ID" value="CAK6952189.1"/>
    <property type="molecule type" value="Genomic_DNA"/>
</dbReference>
<dbReference type="GO" id="GO:0005868">
    <property type="term" value="C:cytoplasmic dynein complex"/>
    <property type="evidence" value="ECO:0007669"/>
    <property type="project" value="TreeGrafter"/>
</dbReference>
<dbReference type="GO" id="GO:0005737">
    <property type="term" value="C:cytoplasm"/>
    <property type="evidence" value="ECO:0007669"/>
    <property type="project" value="TreeGrafter"/>
</dbReference>
<dbReference type="InterPro" id="IPR005334">
    <property type="entry name" value="Tctex-1-like"/>
</dbReference>
<proteinExistence type="inferred from homology"/>
<protein>
    <submittedName>
        <fullName evidence="3">Dynein light chain Tctex-type 5</fullName>
    </submittedName>
</protein>
<sequence length="225" mass="25429">MCDRSLLLSKQNELFCIDNLGYGRAHSISLMIKGFSSCKDGLKEEKAVMSDQLKDKSQRREKKTGKAPSEGSHGVRGKETTGRTKDSISTVSCIDELAHHDDNARMVVSMENTYQMGPYKRFPVPAVTDILKDVLTSYLQEEKYEVEWSRQMTKTISEVIRARVKDLMIPRYKIVTLVHIGQLTGQSMQISSRCLWDASNDTFASYSFKNSSLLGVATVYAVYFE</sequence>
<organism evidence="3 4">
    <name type="scientific">Scomber scombrus</name>
    <name type="common">Atlantic mackerel</name>
    <name type="synonym">Scomber vernalis</name>
    <dbReference type="NCBI Taxonomy" id="13677"/>
    <lineage>
        <taxon>Eukaryota</taxon>
        <taxon>Metazoa</taxon>
        <taxon>Chordata</taxon>
        <taxon>Craniata</taxon>
        <taxon>Vertebrata</taxon>
        <taxon>Euteleostomi</taxon>
        <taxon>Actinopterygii</taxon>
        <taxon>Neopterygii</taxon>
        <taxon>Teleostei</taxon>
        <taxon>Neoteleostei</taxon>
        <taxon>Acanthomorphata</taxon>
        <taxon>Pelagiaria</taxon>
        <taxon>Scombriformes</taxon>
        <taxon>Scombridae</taxon>
        <taxon>Scomber</taxon>
    </lineage>
</organism>
<dbReference type="Proteomes" id="UP001314229">
    <property type="component" value="Unassembled WGS sequence"/>
</dbReference>
<evidence type="ECO:0000313" key="4">
    <source>
        <dbReference type="Proteomes" id="UP001314229"/>
    </source>
</evidence>
<keyword evidence="4" id="KW-1185">Reference proteome</keyword>
<gene>
    <name evidence="3" type="ORF">FSCOSCO3_A003645</name>
</gene>
<dbReference type="CDD" id="cd21458">
    <property type="entry name" value="DLC-like_TCTEX1D1"/>
    <property type="match status" value="1"/>
</dbReference>
<dbReference type="GO" id="GO:0045505">
    <property type="term" value="F:dynein intermediate chain binding"/>
    <property type="evidence" value="ECO:0007669"/>
    <property type="project" value="TreeGrafter"/>
</dbReference>
<evidence type="ECO:0000313" key="3">
    <source>
        <dbReference type="EMBL" id="CAK6952189.1"/>
    </source>
</evidence>
<dbReference type="Pfam" id="PF03645">
    <property type="entry name" value="Tctex-1"/>
    <property type="match status" value="1"/>
</dbReference>
<feature type="compositionally biased region" description="Basic and acidic residues" evidence="2">
    <location>
        <begin position="76"/>
        <end position="86"/>
    </location>
</feature>
<comment type="caution">
    <text evidence="3">The sequence shown here is derived from an EMBL/GenBank/DDBJ whole genome shotgun (WGS) entry which is preliminary data.</text>
</comment>
<evidence type="ECO:0000256" key="1">
    <source>
        <dbReference type="ARBA" id="ARBA00005361"/>
    </source>
</evidence>
<evidence type="ECO:0000256" key="2">
    <source>
        <dbReference type="SAM" id="MobiDB-lite"/>
    </source>
</evidence>
<dbReference type="InterPro" id="IPR038586">
    <property type="entry name" value="Tctex-1-like_sf"/>
</dbReference>
<comment type="similarity">
    <text evidence="1">Belongs to the dynein light chain Tctex-type family.</text>
</comment>